<accession>A0ABS4FGP1</accession>
<dbReference type="RefSeq" id="WP_210095331.1">
    <property type="nucleotide sequence ID" value="NZ_CP139098.1"/>
</dbReference>
<dbReference type="EMBL" id="JAGGKI010000014">
    <property type="protein sequence ID" value="MBP1895418.1"/>
    <property type="molecule type" value="Genomic_DNA"/>
</dbReference>
<keyword evidence="1" id="KW-0238">DNA-binding</keyword>
<feature type="domain" description="Endonuclease NucS C-terminal" evidence="2">
    <location>
        <begin position="25"/>
        <end position="94"/>
    </location>
</feature>
<dbReference type="GeneID" id="95406433"/>
<dbReference type="InterPro" id="IPR048301">
    <property type="entry name" value="NucS_C"/>
</dbReference>
<organism evidence="3 4">
    <name type="scientific">Paenibacillus lactis</name>
    <dbReference type="NCBI Taxonomy" id="228574"/>
    <lineage>
        <taxon>Bacteria</taxon>
        <taxon>Bacillati</taxon>
        <taxon>Bacillota</taxon>
        <taxon>Bacilli</taxon>
        <taxon>Bacillales</taxon>
        <taxon>Paenibacillaceae</taxon>
        <taxon>Paenibacillus</taxon>
    </lineage>
</organism>
<dbReference type="Gene3D" id="3.40.1350.10">
    <property type="match status" value="1"/>
</dbReference>
<evidence type="ECO:0000313" key="4">
    <source>
        <dbReference type="Proteomes" id="UP000706926"/>
    </source>
</evidence>
<protein>
    <recommendedName>
        <fullName evidence="2">Endonuclease NucS C-terminal domain-containing protein</fullName>
    </recommendedName>
</protein>
<dbReference type="Proteomes" id="UP000706926">
    <property type="component" value="Unassembled WGS sequence"/>
</dbReference>
<dbReference type="CDD" id="cd22341">
    <property type="entry name" value="NucS-like"/>
    <property type="match status" value="1"/>
</dbReference>
<gene>
    <name evidence="3" type="ORF">J2Z18_004528</name>
</gene>
<comment type="caution">
    <text evidence="3">The sequence shown here is derived from an EMBL/GenBank/DDBJ whole genome shotgun (WGS) entry which is preliminary data.</text>
</comment>
<evidence type="ECO:0000259" key="2">
    <source>
        <dbReference type="Pfam" id="PF01939"/>
    </source>
</evidence>
<reference evidence="3 4" key="1">
    <citation type="submission" date="2021-03" db="EMBL/GenBank/DDBJ databases">
        <title>Genomic Encyclopedia of Type Strains, Phase IV (KMG-IV): sequencing the most valuable type-strain genomes for metagenomic binning, comparative biology and taxonomic classification.</title>
        <authorList>
            <person name="Goeker M."/>
        </authorList>
    </citation>
    <scope>NUCLEOTIDE SEQUENCE [LARGE SCALE GENOMIC DNA]</scope>
    <source>
        <strain evidence="3 4">DSM 15596</strain>
    </source>
</reference>
<sequence length="359" mass="41090">MPIELGVWKINEKVEKIHFSSIETERKLEDVIADDISIIDPSLMLIGRQISTAFGKFIDILAMNAEGNLVVIELKRNKTPREVVAQTLDYASWVQQLDYTDIIRIYSDKNPGKQLEQEFVDHFKTDFPDALNELHELIIVSAELDPSTERIINYLTTFGVPVNALFFHYFKDGDNEYLARNWLIDPNQVEAKASSVTSKKTGKAPWNGKDYYVSLGDGIHRNWEDCRRYGFISAGQGRWYSNTLNLLKPGARIFACIPKVGYVGVGIVADEVVPIKDFQVLVEGENKPLLEADLQVSMDKDVDDPDLCEYVVRVDWIKTLPKHEAIWEKGMFANQNSACKLRNQFTIERLIEHFQLDEE</sequence>
<dbReference type="InterPro" id="IPR002793">
    <property type="entry name" value="Endonuclease_NucS"/>
</dbReference>
<dbReference type="Pfam" id="PF01939">
    <property type="entry name" value="NucS_C"/>
    <property type="match status" value="1"/>
</dbReference>
<name>A0ABS4FGP1_9BACL</name>
<evidence type="ECO:0000313" key="3">
    <source>
        <dbReference type="EMBL" id="MBP1895418.1"/>
    </source>
</evidence>
<dbReference type="InterPro" id="IPR011856">
    <property type="entry name" value="tRNA_endonuc-like_dom_sf"/>
</dbReference>
<proteinExistence type="predicted"/>
<keyword evidence="4" id="KW-1185">Reference proteome</keyword>
<evidence type="ECO:0000256" key="1">
    <source>
        <dbReference type="ARBA" id="ARBA00023125"/>
    </source>
</evidence>